<dbReference type="RefSeq" id="WP_222846262.1">
    <property type="nucleotide sequence ID" value="NZ_CAAHFH010000001.1"/>
</dbReference>
<organism evidence="7 8">
    <name type="scientific">Pontiella sulfatireligans</name>
    <dbReference type="NCBI Taxonomy" id="2750658"/>
    <lineage>
        <taxon>Bacteria</taxon>
        <taxon>Pseudomonadati</taxon>
        <taxon>Kiritimatiellota</taxon>
        <taxon>Kiritimatiellia</taxon>
        <taxon>Kiritimatiellales</taxon>
        <taxon>Pontiellaceae</taxon>
        <taxon>Pontiella</taxon>
    </lineage>
</organism>
<evidence type="ECO:0000313" key="7">
    <source>
        <dbReference type="EMBL" id="VGO20154.1"/>
    </source>
</evidence>
<evidence type="ECO:0000313" key="8">
    <source>
        <dbReference type="Proteomes" id="UP000346198"/>
    </source>
</evidence>
<evidence type="ECO:0000256" key="1">
    <source>
        <dbReference type="ARBA" id="ARBA00005614"/>
    </source>
</evidence>
<dbReference type="PANTHER" id="PTHR47268">
    <property type="entry name" value="ACYLPHOSPHATASE"/>
    <property type="match status" value="1"/>
</dbReference>
<dbReference type="InterPro" id="IPR036046">
    <property type="entry name" value="Acylphosphatase-like_dom_sf"/>
</dbReference>
<protein>
    <recommendedName>
        <fullName evidence="2 4">acylphosphatase</fullName>
        <ecNumber evidence="2 4">3.6.1.7</ecNumber>
    </recommendedName>
</protein>
<dbReference type="SUPFAM" id="SSF54975">
    <property type="entry name" value="Acylphosphatase/BLUF domain-like"/>
    <property type="match status" value="1"/>
</dbReference>
<evidence type="ECO:0000256" key="4">
    <source>
        <dbReference type="PROSITE-ProRule" id="PRU00520"/>
    </source>
</evidence>
<feature type="active site" evidence="4">
    <location>
        <position position="15"/>
    </location>
</feature>
<dbReference type="AlphaFoldDB" id="A0A6C2ULH4"/>
<name>A0A6C2ULH4_9BACT</name>
<dbReference type="EC" id="3.6.1.7" evidence="2 4"/>
<proteinExistence type="inferred from homology"/>
<dbReference type="PROSITE" id="PS00151">
    <property type="entry name" value="ACYLPHOSPHATASE_2"/>
    <property type="match status" value="1"/>
</dbReference>
<dbReference type="InterPro" id="IPR020456">
    <property type="entry name" value="Acylphosphatase"/>
</dbReference>
<feature type="active site" evidence="4">
    <location>
        <position position="33"/>
    </location>
</feature>
<feature type="domain" description="Acylphosphatase-like" evidence="6">
    <location>
        <begin position="1"/>
        <end position="87"/>
    </location>
</feature>
<accession>A0A6C2ULH4</accession>
<comment type="similarity">
    <text evidence="1 5">Belongs to the acylphosphatase family.</text>
</comment>
<sequence length="87" mass="9761">MLVLFSGRVQGVGFRWTVCHIAGKYQVTGFVRNLMDGDVELVAEGGEEELIDFLNAIRGSNLGRHIVRDEVRWTPARNEFSGFGISY</sequence>
<evidence type="ECO:0000256" key="3">
    <source>
        <dbReference type="ARBA" id="ARBA00047645"/>
    </source>
</evidence>
<dbReference type="InterPro" id="IPR001792">
    <property type="entry name" value="Acylphosphatase-like_dom"/>
</dbReference>
<comment type="catalytic activity">
    <reaction evidence="3 4">
        <text>an acyl phosphate + H2O = a carboxylate + phosphate + H(+)</text>
        <dbReference type="Rhea" id="RHEA:14965"/>
        <dbReference type="ChEBI" id="CHEBI:15377"/>
        <dbReference type="ChEBI" id="CHEBI:15378"/>
        <dbReference type="ChEBI" id="CHEBI:29067"/>
        <dbReference type="ChEBI" id="CHEBI:43474"/>
        <dbReference type="ChEBI" id="CHEBI:59918"/>
        <dbReference type="EC" id="3.6.1.7"/>
    </reaction>
</comment>
<dbReference type="PANTHER" id="PTHR47268:SF4">
    <property type="entry name" value="ACYLPHOSPHATASE"/>
    <property type="match status" value="1"/>
</dbReference>
<dbReference type="Pfam" id="PF00708">
    <property type="entry name" value="Acylphosphatase"/>
    <property type="match status" value="1"/>
</dbReference>
<keyword evidence="8" id="KW-1185">Reference proteome</keyword>
<evidence type="ECO:0000259" key="6">
    <source>
        <dbReference type="PROSITE" id="PS51160"/>
    </source>
</evidence>
<evidence type="ECO:0000256" key="2">
    <source>
        <dbReference type="ARBA" id="ARBA00012150"/>
    </source>
</evidence>
<dbReference type="InterPro" id="IPR017968">
    <property type="entry name" value="Acylphosphatase_CS"/>
</dbReference>
<dbReference type="Gene3D" id="3.30.70.100">
    <property type="match status" value="1"/>
</dbReference>
<dbReference type="EMBL" id="CAAHFH010000001">
    <property type="protein sequence ID" value="VGO20154.1"/>
    <property type="molecule type" value="Genomic_DNA"/>
</dbReference>
<gene>
    <name evidence="7" type="primary">acyP</name>
    <name evidence="7" type="ORF">SCARR_02215</name>
</gene>
<dbReference type="Proteomes" id="UP000346198">
    <property type="component" value="Unassembled WGS sequence"/>
</dbReference>
<dbReference type="GO" id="GO:0003998">
    <property type="term" value="F:acylphosphatase activity"/>
    <property type="evidence" value="ECO:0007669"/>
    <property type="project" value="UniProtKB-EC"/>
</dbReference>
<reference evidence="7 8" key="1">
    <citation type="submission" date="2019-04" db="EMBL/GenBank/DDBJ databases">
        <authorList>
            <person name="Van Vliet M D."/>
        </authorList>
    </citation>
    <scope>NUCLEOTIDE SEQUENCE [LARGE SCALE GENOMIC DNA]</scope>
    <source>
        <strain evidence="7 8">F21</strain>
    </source>
</reference>
<evidence type="ECO:0000256" key="5">
    <source>
        <dbReference type="RuleBase" id="RU004168"/>
    </source>
</evidence>
<keyword evidence="4" id="KW-0378">Hydrolase</keyword>
<dbReference type="PROSITE" id="PS51160">
    <property type="entry name" value="ACYLPHOSPHATASE_3"/>
    <property type="match status" value="1"/>
</dbReference>